<dbReference type="EMBL" id="CAWUHD010000041">
    <property type="protein sequence ID" value="CAK7221664.1"/>
    <property type="molecule type" value="Genomic_DNA"/>
</dbReference>
<dbReference type="PROSITE" id="PS00670">
    <property type="entry name" value="D_2_HYDROXYACID_DH_2"/>
    <property type="match status" value="1"/>
</dbReference>
<dbReference type="InterPro" id="IPR036291">
    <property type="entry name" value="NAD(P)-bd_dom_sf"/>
</dbReference>
<gene>
    <name evidence="3" type="ORF">SEUCBS140593_004642</name>
</gene>
<evidence type="ECO:0000259" key="2">
    <source>
        <dbReference type="Pfam" id="PF02826"/>
    </source>
</evidence>
<dbReference type="SUPFAM" id="SSF51735">
    <property type="entry name" value="NAD(P)-binding Rossmann-fold domains"/>
    <property type="match status" value="1"/>
</dbReference>
<organism evidence="3 4">
    <name type="scientific">Sporothrix eucalyptigena</name>
    <dbReference type="NCBI Taxonomy" id="1812306"/>
    <lineage>
        <taxon>Eukaryota</taxon>
        <taxon>Fungi</taxon>
        <taxon>Dikarya</taxon>
        <taxon>Ascomycota</taxon>
        <taxon>Pezizomycotina</taxon>
        <taxon>Sordariomycetes</taxon>
        <taxon>Sordariomycetidae</taxon>
        <taxon>Ophiostomatales</taxon>
        <taxon>Ophiostomataceae</taxon>
        <taxon>Sporothrix</taxon>
    </lineage>
</organism>
<dbReference type="Gene3D" id="3.40.50.720">
    <property type="entry name" value="NAD(P)-binding Rossmann-like Domain"/>
    <property type="match status" value="2"/>
</dbReference>
<dbReference type="InterPro" id="IPR029753">
    <property type="entry name" value="D-isomer_DH_CS"/>
</dbReference>
<dbReference type="PANTHER" id="PTHR10996:SF269">
    <property type="entry name" value="HYPOTHETICAL D-ISOMER SPECIFIC 2-HYDROXYACID DEHYDROGENASE (EUROFUNG)"/>
    <property type="match status" value="1"/>
</dbReference>
<evidence type="ECO:0000313" key="3">
    <source>
        <dbReference type="EMBL" id="CAK7221664.1"/>
    </source>
</evidence>
<dbReference type="InterPro" id="IPR006140">
    <property type="entry name" value="D-isomer_DH_NAD-bd"/>
</dbReference>
<dbReference type="PROSITE" id="PS00671">
    <property type="entry name" value="D_2_HYDROXYACID_DH_3"/>
    <property type="match status" value="1"/>
</dbReference>
<keyword evidence="4" id="KW-1185">Reference proteome</keyword>
<protein>
    <recommendedName>
        <fullName evidence="2">D-isomer specific 2-hydroxyacid dehydrogenase NAD-binding domain-containing protein</fullName>
    </recommendedName>
</protein>
<dbReference type="Pfam" id="PF02826">
    <property type="entry name" value="2-Hacid_dh_C"/>
    <property type="match status" value="1"/>
</dbReference>
<evidence type="ECO:0000256" key="1">
    <source>
        <dbReference type="ARBA" id="ARBA00023002"/>
    </source>
</evidence>
<evidence type="ECO:0000313" key="4">
    <source>
        <dbReference type="Proteomes" id="UP001642482"/>
    </source>
</evidence>
<proteinExistence type="predicted"/>
<feature type="domain" description="D-isomer specific 2-hydroxyacid dehydrogenase NAD-binding" evidence="2">
    <location>
        <begin position="116"/>
        <end position="228"/>
    </location>
</feature>
<reference evidence="3 4" key="1">
    <citation type="submission" date="2024-01" db="EMBL/GenBank/DDBJ databases">
        <authorList>
            <person name="Allen C."/>
            <person name="Tagirdzhanova G."/>
        </authorList>
    </citation>
    <scope>NUCLEOTIDE SEQUENCE [LARGE SCALE GENOMIC DNA]</scope>
</reference>
<keyword evidence="1" id="KW-0560">Oxidoreductase</keyword>
<accession>A0ABP0BPT0</accession>
<name>A0ABP0BPT0_9PEZI</name>
<dbReference type="InterPro" id="IPR050223">
    <property type="entry name" value="D-isomer_2-hydroxyacid_DH"/>
</dbReference>
<dbReference type="PANTHER" id="PTHR10996">
    <property type="entry name" value="2-HYDROXYACID DEHYDROGENASE-RELATED"/>
    <property type="match status" value="1"/>
</dbReference>
<sequence>MEAFKALFKITLVTKAAALSGPFYGAMLLMGNSAYDPFDADLFGPLLPGLKIVACVNAGFSEFDLSWFSSNGVYVTNTLNAVSEATADITIFLILGVLRDTSSNEKLVRQGSWKSAKHVARKAAVFGMKIQYYNRSRVAEDEERTLGVTYCKDLDNLLKTSDVVSVNCPLTDSTRGLIGEKQFALMKDGVFLVNTGRGPVLDEKALIASLWSGKVARAGLDVFDNEPKIK</sequence>
<dbReference type="SUPFAM" id="SSF52283">
    <property type="entry name" value="Formate/glycerate dehydrogenase catalytic domain-like"/>
    <property type="match status" value="1"/>
</dbReference>
<comment type="caution">
    <text evidence="3">The sequence shown here is derived from an EMBL/GenBank/DDBJ whole genome shotgun (WGS) entry which is preliminary data.</text>
</comment>
<dbReference type="Proteomes" id="UP001642482">
    <property type="component" value="Unassembled WGS sequence"/>
</dbReference>